<feature type="domain" description="BIG2" evidence="1">
    <location>
        <begin position="588"/>
        <end position="668"/>
    </location>
</feature>
<feature type="domain" description="BIG2" evidence="1">
    <location>
        <begin position="321"/>
        <end position="409"/>
    </location>
</feature>
<dbReference type="EMBL" id="VNJJ01000004">
    <property type="protein sequence ID" value="TVY01139.1"/>
    <property type="molecule type" value="Genomic_DNA"/>
</dbReference>
<feature type="domain" description="BIG2" evidence="1">
    <location>
        <begin position="672"/>
        <end position="752"/>
    </location>
</feature>
<feature type="domain" description="BIG2" evidence="1">
    <location>
        <begin position="142"/>
        <end position="223"/>
    </location>
</feature>
<feature type="domain" description="BIG2" evidence="1">
    <location>
        <begin position="235"/>
        <end position="317"/>
    </location>
</feature>
<feature type="domain" description="BIG2" evidence="1">
    <location>
        <begin position="413"/>
        <end position="494"/>
    </location>
</feature>
<organism evidence="2 3">
    <name type="scientific">Cohnella terricola</name>
    <dbReference type="NCBI Taxonomy" id="1289167"/>
    <lineage>
        <taxon>Bacteria</taxon>
        <taxon>Bacillati</taxon>
        <taxon>Bacillota</taxon>
        <taxon>Bacilli</taxon>
        <taxon>Bacillales</taxon>
        <taxon>Paenibacillaceae</taxon>
        <taxon>Cohnella</taxon>
    </lineage>
</organism>
<dbReference type="AlphaFoldDB" id="A0A559JMN9"/>
<sequence length="754" mass="79690">MKMWRSAAKHRQPSLRPGTIYNRILSAFMAIALIGSLFGGVANAADDVVNNVYISTSAKEPGKLYVDDNSIILNAYATMSITGDKLITDDATWSSTSNSVKVSKGVVTATGVVSSATITARYKDRSASFLVTAEHYFDELKLKINLANAPEKKEVELGQDLNLSVFGTRSSGGTEEEMTTTAQWTTSDSNVATVEKGKVKFLSAGEVKITAKSKGKSATIELKVTSPYKDIKFQIVAGKPIDGPVEMAIGGSDQQLIAIATLQSGGAPDTITEKATWTSSNETVVKVDEKGKLKAIGKGTAVITAKHNGQSGSLTIIVKTTYEALKVTPQDAIYMTLYGSSVQLKAEANNGKLGTENVTSLAEWKISDSDQAVAFIDKTGGPVLVRPNGVGTATINVSYLGLSKSINVTVFPTIESIDVGKDEKDVFIEDTGALPNVMGKTFDGESKDVSKLANWTSNNEAVVTIEDGKWKAVSDGTATLTAIVETAVGKPHIEASFKINVHKKILALIPSEESISVVIGKEVALPTVQLIYEDGKEMPISDKIVWKSSTPNLLVMQSSAKGLLAANATLTGTYLNKTVKIKVVVEEEFTSFSITPTKVSLTLNKSQSIKVIGTTKSGKNVTISSRLDWKPSSEGHVAVKGASVKGLTEGSGKLTATIQGKTLEVPYVVTAKLTKLTASETSFKSVVGNQLSVQVTALYENGKTENVTSQAVWSTSKASVATVADGKISVKGKGSATIKGVFGGKTVSVRVTVK</sequence>
<protein>
    <recommendedName>
        <fullName evidence="1">BIG2 domain-containing protein</fullName>
    </recommendedName>
</protein>
<dbReference type="Proteomes" id="UP000316330">
    <property type="component" value="Unassembled WGS sequence"/>
</dbReference>
<reference evidence="2 3" key="1">
    <citation type="submission" date="2019-07" db="EMBL/GenBank/DDBJ databases">
        <authorList>
            <person name="Kim J."/>
        </authorList>
    </citation>
    <scope>NUCLEOTIDE SEQUENCE [LARGE SCALE GENOMIC DNA]</scope>
    <source>
        <strain evidence="2 3">G13</strain>
    </source>
</reference>
<dbReference type="InterPro" id="IPR008964">
    <property type="entry name" value="Invasin/intimin_cell_adhesion"/>
</dbReference>
<gene>
    <name evidence="2" type="ORF">FPZ45_08255</name>
</gene>
<evidence type="ECO:0000313" key="2">
    <source>
        <dbReference type="EMBL" id="TVY01139.1"/>
    </source>
</evidence>
<comment type="caution">
    <text evidence="2">The sequence shown here is derived from an EMBL/GenBank/DDBJ whole genome shotgun (WGS) entry which is preliminary data.</text>
</comment>
<dbReference type="SUPFAM" id="SSF49373">
    <property type="entry name" value="Invasin/intimin cell-adhesion fragments"/>
    <property type="match status" value="3"/>
</dbReference>
<accession>A0A559JMN9</accession>
<dbReference type="RefSeq" id="WP_144700174.1">
    <property type="nucleotide sequence ID" value="NZ_VNJJ01000004.1"/>
</dbReference>
<dbReference type="Gene3D" id="2.60.40.1080">
    <property type="match status" value="7"/>
</dbReference>
<proteinExistence type="predicted"/>
<dbReference type="InterPro" id="IPR003343">
    <property type="entry name" value="Big_2"/>
</dbReference>
<evidence type="ECO:0000259" key="1">
    <source>
        <dbReference type="SMART" id="SM00635"/>
    </source>
</evidence>
<dbReference type="OrthoDB" id="503324at2"/>
<name>A0A559JMN9_9BACL</name>
<dbReference type="Pfam" id="PF02368">
    <property type="entry name" value="Big_2"/>
    <property type="match status" value="1"/>
</dbReference>
<dbReference type="SMART" id="SM00635">
    <property type="entry name" value="BID_2"/>
    <property type="match status" value="6"/>
</dbReference>
<keyword evidence="3" id="KW-1185">Reference proteome</keyword>
<evidence type="ECO:0000313" key="3">
    <source>
        <dbReference type="Proteomes" id="UP000316330"/>
    </source>
</evidence>